<dbReference type="GO" id="GO:0016491">
    <property type="term" value="F:oxidoreductase activity"/>
    <property type="evidence" value="ECO:0007669"/>
    <property type="project" value="UniProtKB-KW"/>
</dbReference>
<dbReference type="SUPFAM" id="SSF50998">
    <property type="entry name" value="Quinoprotein alcohol dehydrogenase-like"/>
    <property type="match status" value="1"/>
</dbReference>
<protein>
    <submittedName>
        <fullName evidence="7">Quinoprotein decanol dehydrogenase</fullName>
    </submittedName>
</protein>
<dbReference type="PANTHER" id="PTHR32303">
    <property type="entry name" value="QUINOPROTEIN ALCOHOL DEHYDROGENASE (CYTOCHROME C)"/>
    <property type="match status" value="1"/>
</dbReference>
<dbReference type="EMBL" id="FCOX02000063">
    <property type="protein sequence ID" value="SAL04439.1"/>
    <property type="molecule type" value="Genomic_DNA"/>
</dbReference>
<accession>A0A158EC21</accession>
<organism evidence="7 8">
    <name type="scientific">Caballeronia calidae</name>
    <dbReference type="NCBI Taxonomy" id="1777139"/>
    <lineage>
        <taxon>Bacteria</taxon>
        <taxon>Pseudomonadati</taxon>
        <taxon>Pseudomonadota</taxon>
        <taxon>Betaproteobacteria</taxon>
        <taxon>Burkholderiales</taxon>
        <taxon>Burkholderiaceae</taxon>
        <taxon>Caballeronia</taxon>
    </lineage>
</organism>
<name>A0A158EC21_9BURK</name>
<dbReference type="Gene3D" id="2.140.10.10">
    <property type="entry name" value="Quinoprotein alcohol dehydrogenase-like superfamily"/>
    <property type="match status" value="1"/>
</dbReference>
<dbReference type="Pfam" id="PF13360">
    <property type="entry name" value="PQQ_2"/>
    <property type="match status" value="1"/>
</dbReference>
<dbReference type="InterPro" id="IPR002372">
    <property type="entry name" value="PQQ_rpt_dom"/>
</dbReference>
<dbReference type="InterPro" id="IPR011047">
    <property type="entry name" value="Quinoprotein_ADH-like_sf"/>
</dbReference>
<evidence type="ECO:0000259" key="5">
    <source>
        <dbReference type="Pfam" id="PF01011"/>
    </source>
</evidence>
<comment type="cofactor">
    <cofactor evidence="1">
        <name>pyrroloquinoline quinone</name>
        <dbReference type="ChEBI" id="CHEBI:58442"/>
    </cofactor>
</comment>
<dbReference type="Proteomes" id="UP000071859">
    <property type="component" value="Unassembled WGS sequence"/>
</dbReference>
<dbReference type="AlphaFoldDB" id="A0A158EC21"/>
<comment type="caution">
    <text evidence="7">The sequence shown here is derived from an EMBL/GenBank/DDBJ whole genome shotgun (WGS) entry which is preliminary data.</text>
</comment>
<dbReference type="InterPro" id="IPR018391">
    <property type="entry name" value="PQQ_b-propeller_rpt"/>
</dbReference>
<feature type="signal peptide" evidence="4">
    <location>
        <begin position="1"/>
        <end position="23"/>
    </location>
</feature>
<comment type="similarity">
    <text evidence="2">Belongs to the bacterial PQQ dehydrogenase family.</text>
</comment>
<keyword evidence="3" id="KW-0560">Oxidoreductase</keyword>
<feature type="domain" description="Pyrrolo-quinoline quinone repeat" evidence="6">
    <location>
        <begin position="436"/>
        <end position="501"/>
    </location>
</feature>
<dbReference type="RefSeq" id="WP_157697704.1">
    <property type="nucleotide sequence ID" value="NZ_FCOX02000063.1"/>
</dbReference>
<dbReference type="SMART" id="SM00564">
    <property type="entry name" value="PQQ"/>
    <property type="match status" value="5"/>
</dbReference>
<dbReference type="PANTHER" id="PTHR32303:SF10">
    <property type="entry name" value="OUTER MEMBRANE PROTEIN ASSEMBLY FACTOR BAMB"/>
    <property type="match status" value="1"/>
</dbReference>
<gene>
    <name evidence="7" type="ORF">AWB78_06966</name>
</gene>
<evidence type="ECO:0000256" key="1">
    <source>
        <dbReference type="ARBA" id="ARBA00001931"/>
    </source>
</evidence>
<evidence type="ECO:0000313" key="8">
    <source>
        <dbReference type="Proteomes" id="UP000071859"/>
    </source>
</evidence>
<evidence type="ECO:0000256" key="4">
    <source>
        <dbReference type="SAM" id="SignalP"/>
    </source>
</evidence>
<keyword evidence="8" id="KW-1185">Reference proteome</keyword>
<evidence type="ECO:0000259" key="6">
    <source>
        <dbReference type="Pfam" id="PF13360"/>
    </source>
</evidence>
<dbReference type="Pfam" id="PF01011">
    <property type="entry name" value="PQQ"/>
    <property type="match status" value="1"/>
</dbReference>
<evidence type="ECO:0000256" key="3">
    <source>
        <dbReference type="ARBA" id="ARBA00023002"/>
    </source>
</evidence>
<reference evidence="7" key="1">
    <citation type="submission" date="2016-01" db="EMBL/GenBank/DDBJ databases">
        <authorList>
            <person name="Peeters C."/>
        </authorList>
    </citation>
    <scope>NUCLEOTIDE SEQUENCE</scope>
    <source>
        <strain evidence="7">LMG 29321</strain>
    </source>
</reference>
<evidence type="ECO:0000256" key="2">
    <source>
        <dbReference type="ARBA" id="ARBA00008156"/>
    </source>
</evidence>
<feature type="chain" id="PRO_5007625043" evidence="4">
    <location>
        <begin position="24"/>
        <end position="540"/>
    </location>
</feature>
<proteinExistence type="inferred from homology"/>
<keyword evidence="4" id="KW-0732">Signal</keyword>
<sequence>MNRHLKVAVASIAIAGTAASVVAAENDWPSYNRTLNSDRYSSLAQINAGNVSNLKVLCTYDTGEHGSFQTGILMTNGALIGTTEKDTFSINPSTCKENWRVHEDYTTVNPLKVNRGAAYLEGRIFRGTQDGRVIAYDFKSGKRLWSTTIGDATKLNESVPAAPIAWNGMVFVGQAGGDNKGVKGRMYALEATTGKILWETYLVPKGPQDVSRGPSAPPLALVAASWKNAPDVPISGGATWTTYSLDTESGTLYIPVGNPAPDFVNGLREGDNLFTGSMLALDAKTGAYRNHWSLVKNDWHDWDVDTAPSIVKVKSGKKMLFMAPKNGYLYGVDLSSNNIAYKVPVTRIENADAQFTPGKKVRVCPGAIGGAEWNGAAYDPKNNLVLTGEVEWCAAVVAQTDTEVKAVKAGDIWPGMQTNNPLNAWGEHDPASQWAGWLYASNAETGKWKWRLKTNFPILGGVTPTAGGIVFFGDIGGNFYAVDSATGKQLWKKELDGAAIGGGVITYEDAGSQKVAVAAGMTSPLWPVKISTEKVVIFGL</sequence>
<evidence type="ECO:0000313" key="7">
    <source>
        <dbReference type="EMBL" id="SAL04439.1"/>
    </source>
</evidence>
<dbReference type="OrthoDB" id="5173551at2"/>
<feature type="domain" description="Pyrrolo-quinoline quinone repeat" evidence="5">
    <location>
        <begin position="28"/>
        <end position="332"/>
    </location>
</feature>